<dbReference type="Gene3D" id="1.20.1560.10">
    <property type="entry name" value="ABC transporter type 1, transmembrane domain"/>
    <property type="match status" value="1"/>
</dbReference>
<protein>
    <submittedName>
        <fullName evidence="11">ATP-binding cassette subfamily C protein</fullName>
    </submittedName>
</protein>
<name>A0A2P8IDG7_SACCR</name>
<keyword evidence="3" id="KW-0547">Nucleotide-binding</keyword>
<dbReference type="SMART" id="SM00382">
    <property type="entry name" value="AAA"/>
    <property type="match status" value="1"/>
</dbReference>
<dbReference type="OrthoDB" id="9806127at2"/>
<evidence type="ECO:0000259" key="9">
    <source>
        <dbReference type="PROSITE" id="PS50893"/>
    </source>
</evidence>
<feature type="compositionally biased region" description="Polar residues" evidence="7">
    <location>
        <begin position="577"/>
        <end position="586"/>
    </location>
</feature>
<feature type="domain" description="ABC transporter" evidence="9">
    <location>
        <begin position="326"/>
        <end position="558"/>
    </location>
</feature>
<accession>A0A2P8IDG7</accession>
<feature type="region of interest" description="Disordered" evidence="7">
    <location>
        <begin position="561"/>
        <end position="586"/>
    </location>
</feature>
<dbReference type="RefSeq" id="WP_106614969.1">
    <property type="nucleotide sequence ID" value="NZ_PYAX01000003.1"/>
</dbReference>
<dbReference type="Pfam" id="PF00664">
    <property type="entry name" value="ABC_membrane"/>
    <property type="match status" value="1"/>
</dbReference>
<dbReference type="AlphaFoldDB" id="A0A2P8IDG7"/>
<dbReference type="InterPro" id="IPR003593">
    <property type="entry name" value="AAA+_ATPase"/>
</dbReference>
<dbReference type="GO" id="GO:0016887">
    <property type="term" value="F:ATP hydrolysis activity"/>
    <property type="evidence" value="ECO:0007669"/>
    <property type="project" value="InterPro"/>
</dbReference>
<evidence type="ECO:0000256" key="7">
    <source>
        <dbReference type="SAM" id="MobiDB-lite"/>
    </source>
</evidence>
<feature type="transmembrane region" description="Helical" evidence="8">
    <location>
        <begin position="12"/>
        <end position="30"/>
    </location>
</feature>
<keyword evidence="5 8" id="KW-1133">Transmembrane helix</keyword>
<keyword evidence="12" id="KW-1185">Reference proteome</keyword>
<dbReference type="PROSITE" id="PS50929">
    <property type="entry name" value="ABC_TM1F"/>
    <property type="match status" value="1"/>
</dbReference>
<dbReference type="Gene3D" id="3.40.50.300">
    <property type="entry name" value="P-loop containing nucleotide triphosphate hydrolases"/>
    <property type="match status" value="1"/>
</dbReference>
<dbReference type="GO" id="GO:0034040">
    <property type="term" value="F:ATPase-coupled lipid transmembrane transporter activity"/>
    <property type="evidence" value="ECO:0007669"/>
    <property type="project" value="TreeGrafter"/>
</dbReference>
<dbReference type="GO" id="GO:0005524">
    <property type="term" value="F:ATP binding"/>
    <property type="evidence" value="ECO:0007669"/>
    <property type="project" value="UniProtKB-KW"/>
</dbReference>
<dbReference type="SUPFAM" id="SSF90123">
    <property type="entry name" value="ABC transporter transmembrane region"/>
    <property type="match status" value="1"/>
</dbReference>
<keyword evidence="4 11" id="KW-0067">ATP-binding</keyword>
<evidence type="ECO:0000256" key="5">
    <source>
        <dbReference type="ARBA" id="ARBA00022989"/>
    </source>
</evidence>
<feature type="domain" description="ABC transmembrane type-1" evidence="10">
    <location>
        <begin position="15"/>
        <end position="296"/>
    </location>
</feature>
<evidence type="ECO:0000313" key="11">
    <source>
        <dbReference type="EMBL" id="PSL56518.1"/>
    </source>
</evidence>
<dbReference type="PANTHER" id="PTHR24221">
    <property type="entry name" value="ATP-BINDING CASSETTE SUB-FAMILY B"/>
    <property type="match status" value="1"/>
</dbReference>
<dbReference type="Proteomes" id="UP000241118">
    <property type="component" value="Unassembled WGS sequence"/>
</dbReference>
<sequence>MTYLRALRDQRRGIVVLLGWSVLEGVPALLSGRLVGLAVDRGFAAGRPWVGVGWLLVFAAVAVLGGFGLRQVFRRLGAVVEPLRDALVRQVVRGVLHAGSQTRQPDASAVARITRHVEVVRDATAGVLVQARALLVTTAAALIGLAATVSSLAWLVTLPVVAALVLFGLLLPSLARGQRRLVMADEQAASVAGTVFLGVRDVTAVDGAEHALRDVMTQVDRQASATVRLAFATALRGIVIALGGFVPLVLLLLMAPGMVRAGTLTVGEVLGAVVYLSTSVQPALRRLADTTSTIVLRLVVALRRLAEAAPPIDPPTGDAVPEGFEVELDHVTFGWSPTAEPVVRSLDLVLPEGSHLAVVGPSGIGKSTLAGLITGLVEPQAGHVRFGHVPIRSVAPELRHQRIALVPQETYLFTGTIRENLALLAPTASDTALLAAAAAVGATDLITRLGGLSATLGHSAAGLSAGEAQLLSAARVYASTADVVILDEATSALDPAAEALVEQAFATRNGTLIVIAHRLSSALRADQVLVMDGGPPLLGNHQDLLTTSPLYRDLMAAWHEPHNGTATQPPRQPALTAPTSDPEQHR</sequence>
<evidence type="ECO:0000259" key="10">
    <source>
        <dbReference type="PROSITE" id="PS50929"/>
    </source>
</evidence>
<feature type="transmembrane region" description="Helical" evidence="8">
    <location>
        <begin position="125"/>
        <end position="146"/>
    </location>
</feature>
<evidence type="ECO:0000313" key="12">
    <source>
        <dbReference type="Proteomes" id="UP000241118"/>
    </source>
</evidence>
<dbReference type="InterPro" id="IPR003439">
    <property type="entry name" value="ABC_transporter-like_ATP-bd"/>
</dbReference>
<dbReference type="InterPro" id="IPR011527">
    <property type="entry name" value="ABC1_TM_dom"/>
</dbReference>
<keyword evidence="6 8" id="KW-0472">Membrane</keyword>
<dbReference type="SUPFAM" id="SSF52540">
    <property type="entry name" value="P-loop containing nucleoside triphosphate hydrolases"/>
    <property type="match status" value="1"/>
</dbReference>
<gene>
    <name evidence="11" type="ORF">B0I31_103269</name>
</gene>
<dbReference type="InterPro" id="IPR027417">
    <property type="entry name" value="P-loop_NTPase"/>
</dbReference>
<evidence type="ECO:0000256" key="6">
    <source>
        <dbReference type="ARBA" id="ARBA00023136"/>
    </source>
</evidence>
<dbReference type="InterPro" id="IPR039421">
    <property type="entry name" value="Type_1_exporter"/>
</dbReference>
<comment type="subcellular location">
    <subcellularLocation>
        <location evidence="1">Cell membrane</location>
        <topology evidence="1">Multi-pass membrane protein</topology>
    </subcellularLocation>
</comment>
<reference evidence="11 12" key="1">
    <citation type="submission" date="2018-03" db="EMBL/GenBank/DDBJ databases">
        <title>Genomic Encyclopedia of Type Strains, Phase III (KMG-III): the genomes of soil and plant-associated and newly described type strains.</title>
        <authorList>
            <person name="Whitman W."/>
        </authorList>
    </citation>
    <scope>NUCLEOTIDE SEQUENCE [LARGE SCALE GENOMIC DNA]</scope>
    <source>
        <strain evidence="11 12">CGMCC 4.7097</strain>
    </source>
</reference>
<dbReference type="EMBL" id="PYAX01000003">
    <property type="protein sequence ID" value="PSL56518.1"/>
    <property type="molecule type" value="Genomic_DNA"/>
</dbReference>
<dbReference type="InterPro" id="IPR036640">
    <property type="entry name" value="ABC1_TM_sf"/>
</dbReference>
<dbReference type="Pfam" id="PF00005">
    <property type="entry name" value="ABC_tran"/>
    <property type="match status" value="1"/>
</dbReference>
<feature type="transmembrane region" description="Helical" evidence="8">
    <location>
        <begin position="152"/>
        <end position="171"/>
    </location>
</feature>
<dbReference type="PROSITE" id="PS50893">
    <property type="entry name" value="ABC_TRANSPORTER_2"/>
    <property type="match status" value="1"/>
</dbReference>
<feature type="transmembrane region" description="Helical" evidence="8">
    <location>
        <begin position="50"/>
        <end position="69"/>
    </location>
</feature>
<evidence type="ECO:0000256" key="1">
    <source>
        <dbReference type="ARBA" id="ARBA00004651"/>
    </source>
</evidence>
<feature type="transmembrane region" description="Helical" evidence="8">
    <location>
        <begin position="229"/>
        <end position="252"/>
    </location>
</feature>
<evidence type="ECO:0000256" key="8">
    <source>
        <dbReference type="SAM" id="Phobius"/>
    </source>
</evidence>
<dbReference type="GO" id="GO:0140359">
    <property type="term" value="F:ABC-type transporter activity"/>
    <property type="evidence" value="ECO:0007669"/>
    <property type="project" value="InterPro"/>
</dbReference>
<comment type="caution">
    <text evidence="11">The sequence shown here is derived from an EMBL/GenBank/DDBJ whole genome shotgun (WGS) entry which is preliminary data.</text>
</comment>
<organism evidence="11 12">
    <name type="scientific">Saccharothrix carnea</name>
    <dbReference type="NCBI Taxonomy" id="1280637"/>
    <lineage>
        <taxon>Bacteria</taxon>
        <taxon>Bacillati</taxon>
        <taxon>Actinomycetota</taxon>
        <taxon>Actinomycetes</taxon>
        <taxon>Pseudonocardiales</taxon>
        <taxon>Pseudonocardiaceae</taxon>
        <taxon>Saccharothrix</taxon>
    </lineage>
</organism>
<evidence type="ECO:0000256" key="3">
    <source>
        <dbReference type="ARBA" id="ARBA00022741"/>
    </source>
</evidence>
<evidence type="ECO:0000256" key="2">
    <source>
        <dbReference type="ARBA" id="ARBA00022692"/>
    </source>
</evidence>
<keyword evidence="2 8" id="KW-0812">Transmembrane</keyword>
<proteinExistence type="predicted"/>
<dbReference type="PANTHER" id="PTHR24221:SF654">
    <property type="entry name" value="ATP-BINDING CASSETTE SUB-FAMILY B MEMBER 6"/>
    <property type="match status" value="1"/>
</dbReference>
<evidence type="ECO:0000256" key="4">
    <source>
        <dbReference type="ARBA" id="ARBA00022840"/>
    </source>
</evidence>
<dbReference type="GO" id="GO:0005886">
    <property type="term" value="C:plasma membrane"/>
    <property type="evidence" value="ECO:0007669"/>
    <property type="project" value="UniProtKB-SubCell"/>
</dbReference>